<dbReference type="Pfam" id="PF03899">
    <property type="entry name" value="ATP-synt_I"/>
    <property type="match status" value="1"/>
</dbReference>
<keyword evidence="5 6" id="KW-0472">Membrane</keyword>
<dbReference type="InterPro" id="IPR005598">
    <property type="entry name" value="ATP_synth_I"/>
</dbReference>
<protein>
    <submittedName>
        <fullName evidence="7">ATP synthase protein I</fullName>
    </submittedName>
</protein>
<evidence type="ECO:0000256" key="4">
    <source>
        <dbReference type="ARBA" id="ARBA00022989"/>
    </source>
</evidence>
<keyword evidence="4 6" id="KW-1133">Transmembrane helix</keyword>
<comment type="subcellular location">
    <subcellularLocation>
        <location evidence="1">Cell membrane</location>
        <topology evidence="1">Multi-pass membrane protein</topology>
    </subcellularLocation>
</comment>
<keyword evidence="2" id="KW-1003">Cell membrane</keyword>
<feature type="transmembrane region" description="Helical" evidence="6">
    <location>
        <begin position="119"/>
        <end position="135"/>
    </location>
</feature>
<gene>
    <name evidence="7" type="ORF">ERS140147_01922</name>
</gene>
<dbReference type="GO" id="GO:0005886">
    <property type="term" value="C:plasma membrane"/>
    <property type="evidence" value="ECO:0007669"/>
    <property type="project" value="UniProtKB-SubCell"/>
</dbReference>
<organism evidence="7 8">
    <name type="scientific">Staphylococcus schweitzeri</name>
    <dbReference type="NCBI Taxonomy" id="1654388"/>
    <lineage>
        <taxon>Bacteria</taxon>
        <taxon>Bacillati</taxon>
        <taxon>Bacillota</taxon>
        <taxon>Bacilli</taxon>
        <taxon>Bacillales</taxon>
        <taxon>Staphylococcaceae</taxon>
        <taxon>Staphylococcus</taxon>
    </lineage>
</organism>
<evidence type="ECO:0000256" key="5">
    <source>
        <dbReference type="ARBA" id="ARBA00023136"/>
    </source>
</evidence>
<dbReference type="Proteomes" id="UP000044616">
    <property type="component" value="Unassembled WGS sequence"/>
</dbReference>
<accession>A0A077UK59</accession>
<feature type="transmembrane region" description="Helical" evidence="6">
    <location>
        <begin position="82"/>
        <end position="99"/>
    </location>
</feature>
<reference evidence="7 8" key="1">
    <citation type="submission" date="2014-05" db="EMBL/GenBank/DDBJ databases">
        <authorList>
            <person name="Aslett A.Martin."/>
            <person name="De Silva Nishadi"/>
        </authorList>
    </citation>
    <scope>NUCLEOTIDE SEQUENCE [LARGE SCALE GENOMIC DNA]</scope>
</reference>
<keyword evidence="3 6" id="KW-0812">Transmembrane</keyword>
<evidence type="ECO:0000256" key="2">
    <source>
        <dbReference type="ARBA" id="ARBA00022475"/>
    </source>
</evidence>
<evidence type="ECO:0000256" key="1">
    <source>
        <dbReference type="ARBA" id="ARBA00004651"/>
    </source>
</evidence>
<proteinExistence type="predicted"/>
<feature type="transmembrane region" description="Helical" evidence="6">
    <location>
        <begin position="141"/>
        <end position="161"/>
    </location>
</feature>
<evidence type="ECO:0000256" key="6">
    <source>
        <dbReference type="SAM" id="Phobius"/>
    </source>
</evidence>
<evidence type="ECO:0000313" key="8">
    <source>
        <dbReference type="Proteomes" id="UP000044616"/>
    </source>
</evidence>
<dbReference type="EMBL" id="CCEH01000017">
    <property type="protein sequence ID" value="CDR28779.1"/>
    <property type="molecule type" value="Genomic_DNA"/>
</dbReference>
<name>A0A077UK59_9STAP</name>
<evidence type="ECO:0000256" key="3">
    <source>
        <dbReference type="ARBA" id="ARBA00022692"/>
    </source>
</evidence>
<feature type="transmembrane region" description="Helical" evidence="6">
    <location>
        <begin position="59"/>
        <end position="76"/>
    </location>
</feature>
<evidence type="ECO:0000313" key="7">
    <source>
        <dbReference type="EMBL" id="CDR28779.1"/>
    </source>
</evidence>
<sequence>MCLNCVWLCLFFYNNLNRIDTTNRLYYHLICMSGTVFMIDISHTEAYKMSRFYNIFKQFIQYYFYIIIILAGLYLFIHHAFILGLIIGVTGSAINTYVFESYLAKSKRPDTIHISTGNMWRFLVAIIACMIWYFNKSHVSIIGIIIGLMISYVVVIIRPLLKVSK</sequence>
<dbReference type="AlphaFoldDB" id="A0A077UK59"/>